<reference evidence="2 3" key="1">
    <citation type="journal article" date="2023" name="Cell">
        <title>Genetic manipulation of Patescibacteria provides mechanistic insights into microbial dark matter and the epibiotic lifestyle.</title>
        <authorList>
            <person name="Wang Y."/>
            <person name="Gallagher L.A."/>
            <person name="Andrade P.A."/>
            <person name="Liu A."/>
            <person name="Humphreys I.R."/>
            <person name="Turkarslan S."/>
            <person name="Cutler K.J."/>
            <person name="Arrieta-Ortiz M.L."/>
            <person name="Li Y."/>
            <person name="Radey M.C."/>
            <person name="McLean J.S."/>
            <person name="Cong Q."/>
            <person name="Baker D."/>
            <person name="Baliga N.S."/>
            <person name="Peterson S.B."/>
            <person name="Mougous J.D."/>
        </authorList>
    </citation>
    <scope>NUCLEOTIDE SEQUENCE [LARGE SCALE GENOMIC DNA]</scope>
    <source>
        <strain evidence="2 3">ML1</strain>
    </source>
</reference>
<evidence type="ECO:0000259" key="1">
    <source>
        <dbReference type="Pfam" id="PF05707"/>
    </source>
</evidence>
<dbReference type="EMBL" id="CP124550">
    <property type="protein sequence ID" value="WIO45914.1"/>
    <property type="molecule type" value="Genomic_DNA"/>
</dbReference>
<dbReference type="RefSeq" id="WP_376754279.1">
    <property type="nucleotide sequence ID" value="NZ_CP124550.1"/>
</dbReference>
<dbReference type="SUPFAM" id="SSF52540">
    <property type="entry name" value="P-loop containing nucleoside triphosphate hydrolases"/>
    <property type="match status" value="1"/>
</dbReference>
<dbReference type="Gene3D" id="3.40.50.300">
    <property type="entry name" value="P-loop containing nucleotide triphosphate hydrolases"/>
    <property type="match status" value="1"/>
</dbReference>
<dbReference type="Proteomes" id="UP001177295">
    <property type="component" value="Chromosome"/>
</dbReference>
<dbReference type="InterPro" id="IPR027417">
    <property type="entry name" value="P-loop_NTPase"/>
</dbReference>
<feature type="domain" description="Zona occludens toxin N-terminal" evidence="1">
    <location>
        <begin position="41"/>
        <end position="183"/>
    </location>
</feature>
<name>A0ABY8WU96_9BACT</name>
<dbReference type="Pfam" id="PF05707">
    <property type="entry name" value="Zot"/>
    <property type="match status" value="1"/>
</dbReference>
<evidence type="ECO:0000313" key="3">
    <source>
        <dbReference type="Proteomes" id="UP001177295"/>
    </source>
</evidence>
<keyword evidence="3" id="KW-1185">Reference proteome</keyword>
<protein>
    <recommendedName>
        <fullName evidence="1">Zona occludens toxin N-terminal domain-containing protein</fullName>
    </recommendedName>
</protein>
<sequence length="259" mass="29708">MPNYLPLLTKSKKITIQTILDDINSRKDKDLFRPSGTQVYVGRQGSGKTVSAVYHAIKLKKRYPKCIIVSNLKLNFLEAVDAIDYLRDSSLFNSKKQYVLFNSMYTLERVLVGVNNGKFGVVYIIDEIHTYFNALDSKNIPMFVFTEISQQRKQRKLIIGTSQLFMRAAKPLREQCDNVIVCSTFLGVLTLQKAYDGETLEQDYSGRLIGDKRKTGFFIHTREIRNAYDTYQKVVSGKDQLDAIEKPVQIEINGKLLKR</sequence>
<organism evidence="2 3">
    <name type="scientific">Candidatus Southlakia epibionticum</name>
    <dbReference type="NCBI Taxonomy" id="3043284"/>
    <lineage>
        <taxon>Bacteria</taxon>
        <taxon>Candidatus Saccharimonadota</taxon>
        <taxon>Candidatus Saccharimonadia</taxon>
        <taxon>Candidatus Saccharimonadales</taxon>
        <taxon>Candidatus Saccharimonadaceae</taxon>
        <taxon>Candidatus Southlakia</taxon>
    </lineage>
</organism>
<accession>A0ABY8WU96</accession>
<proteinExistence type="predicted"/>
<evidence type="ECO:0000313" key="2">
    <source>
        <dbReference type="EMBL" id="WIO45914.1"/>
    </source>
</evidence>
<gene>
    <name evidence="2" type="ORF">SEML1_0284</name>
</gene>
<dbReference type="InterPro" id="IPR008900">
    <property type="entry name" value="Zot_N"/>
</dbReference>